<evidence type="ECO:0000313" key="9">
    <source>
        <dbReference type="EMBL" id="MBQ0961992.1"/>
    </source>
</evidence>
<evidence type="ECO:0000256" key="3">
    <source>
        <dbReference type="ARBA" id="ARBA00012575"/>
    </source>
</evidence>
<dbReference type="InterPro" id="IPR047594">
    <property type="entry name" value="MoaC_bact/euk"/>
</dbReference>
<dbReference type="InterPro" id="IPR050105">
    <property type="entry name" value="MoCo_biosynth_MoaA/MoaC"/>
</dbReference>
<sequence>MSTSPLTHFDAHGQAHMVDVGAKSETHRIARAAGSIRMQPATLALIAAGTAKKGDVIGIARIAAIQAAKRTADLVPLCHPLPLTRVAVDFRLDEAASSVHCEVQAETVGKTGVEMEALTAVQVGLLTIYDMCKAADKGMVMTDIRLLEKQGGKSGHWVADASA</sequence>
<keyword evidence="10" id="KW-1185">Reference proteome</keyword>
<comment type="caution">
    <text evidence="9">The sequence shown here is derived from an EMBL/GenBank/DDBJ whole genome shotgun (WGS) entry which is preliminary data.</text>
</comment>
<evidence type="ECO:0000313" key="10">
    <source>
        <dbReference type="Proteomes" id="UP000678374"/>
    </source>
</evidence>
<dbReference type="GO" id="GO:0006777">
    <property type="term" value="P:Mo-molybdopterin cofactor biosynthetic process"/>
    <property type="evidence" value="ECO:0007669"/>
    <property type="project" value="UniProtKB-UniRule"/>
</dbReference>
<keyword evidence="5 7" id="KW-0456">Lyase</keyword>
<dbReference type="SUPFAM" id="SSF55040">
    <property type="entry name" value="Molybdenum cofactor biosynthesis protein C, MoaC"/>
    <property type="match status" value="1"/>
</dbReference>
<comment type="function">
    <text evidence="6 7">Catalyzes the conversion of (8S)-3',8-cyclo-7,8-dihydroguanosine 5'-triphosphate to cyclic pyranopterin monophosphate (cPMP).</text>
</comment>
<dbReference type="InterPro" id="IPR023045">
    <property type="entry name" value="MoaC"/>
</dbReference>
<evidence type="ECO:0000256" key="6">
    <source>
        <dbReference type="ARBA" id="ARBA00055087"/>
    </source>
</evidence>
<dbReference type="NCBIfam" id="NF006870">
    <property type="entry name" value="PRK09364.1"/>
    <property type="match status" value="1"/>
</dbReference>
<dbReference type="AlphaFoldDB" id="A0A941BM29"/>
<dbReference type="HAMAP" id="MF_01224_B">
    <property type="entry name" value="MoaC_B"/>
    <property type="match status" value="1"/>
</dbReference>
<dbReference type="EMBL" id="JAGQDE010000050">
    <property type="protein sequence ID" value="MBQ0961992.1"/>
    <property type="molecule type" value="Genomic_DNA"/>
</dbReference>
<dbReference type="RefSeq" id="WP_210804673.1">
    <property type="nucleotide sequence ID" value="NZ_JAGQDE010000050.1"/>
</dbReference>
<feature type="active site" evidence="7">
    <location>
        <position position="130"/>
    </location>
</feature>
<feature type="domain" description="Molybdopterin cofactor biosynthesis C (MoaC)" evidence="8">
    <location>
        <begin position="17"/>
        <end position="152"/>
    </location>
</feature>
<comment type="subunit">
    <text evidence="7">Homohexamer; trimer of dimers.</text>
</comment>
<keyword evidence="4 7" id="KW-0501">Molybdenum cofactor biosynthesis</keyword>
<feature type="binding site" evidence="7">
    <location>
        <begin position="115"/>
        <end position="116"/>
    </location>
    <ligand>
        <name>substrate</name>
    </ligand>
</feature>
<feature type="binding site" evidence="7">
    <location>
        <begin position="77"/>
        <end position="79"/>
    </location>
    <ligand>
        <name>substrate</name>
    </ligand>
</feature>
<comment type="similarity">
    <text evidence="7">Belongs to the MoaC family.</text>
</comment>
<proteinExistence type="inferred from homology"/>
<comment type="catalytic activity">
    <reaction evidence="1 7">
        <text>(8S)-3',8-cyclo-7,8-dihydroguanosine 5'-triphosphate = cyclic pyranopterin phosphate + diphosphate</text>
        <dbReference type="Rhea" id="RHEA:49580"/>
        <dbReference type="ChEBI" id="CHEBI:33019"/>
        <dbReference type="ChEBI" id="CHEBI:59648"/>
        <dbReference type="ChEBI" id="CHEBI:131766"/>
        <dbReference type="EC" id="4.6.1.17"/>
    </reaction>
</comment>
<dbReference type="GO" id="GO:0061799">
    <property type="term" value="F:cyclic pyranopterin monophosphate synthase activity"/>
    <property type="evidence" value="ECO:0007669"/>
    <property type="project" value="UniProtKB-UniRule"/>
</dbReference>
<accession>A0A941BM29</accession>
<comment type="pathway">
    <text evidence="2 7">Cofactor biosynthesis; molybdopterin biosynthesis.</text>
</comment>
<evidence type="ECO:0000256" key="2">
    <source>
        <dbReference type="ARBA" id="ARBA00005046"/>
    </source>
</evidence>
<dbReference type="InterPro" id="IPR002820">
    <property type="entry name" value="Mopterin_CF_biosynth-C_dom"/>
</dbReference>
<evidence type="ECO:0000256" key="5">
    <source>
        <dbReference type="ARBA" id="ARBA00023239"/>
    </source>
</evidence>
<organism evidence="9 10">
    <name type="scientific">Ideonella aquatica</name>
    <dbReference type="NCBI Taxonomy" id="2824119"/>
    <lineage>
        <taxon>Bacteria</taxon>
        <taxon>Pseudomonadati</taxon>
        <taxon>Pseudomonadota</taxon>
        <taxon>Betaproteobacteria</taxon>
        <taxon>Burkholderiales</taxon>
        <taxon>Sphaerotilaceae</taxon>
        <taxon>Ideonella</taxon>
    </lineage>
</organism>
<evidence type="ECO:0000256" key="7">
    <source>
        <dbReference type="HAMAP-Rule" id="MF_01224"/>
    </source>
</evidence>
<reference evidence="9" key="1">
    <citation type="submission" date="2021-04" db="EMBL/GenBank/DDBJ databases">
        <title>The genome sequence of Ideonella sp. 4Y11.</title>
        <authorList>
            <person name="Liu Y."/>
        </authorList>
    </citation>
    <scope>NUCLEOTIDE SEQUENCE</scope>
    <source>
        <strain evidence="9">4Y11</strain>
    </source>
</reference>
<evidence type="ECO:0000256" key="1">
    <source>
        <dbReference type="ARBA" id="ARBA00001637"/>
    </source>
</evidence>
<dbReference type="PANTHER" id="PTHR22960">
    <property type="entry name" value="MOLYBDOPTERIN COFACTOR SYNTHESIS PROTEIN A"/>
    <property type="match status" value="1"/>
</dbReference>
<dbReference type="PANTHER" id="PTHR22960:SF29">
    <property type="entry name" value="CYCLIC PYRANOPTERIN MONOPHOSPHATE SYNTHASE"/>
    <property type="match status" value="1"/>
</dbReference>
<gene>
    <name evidence="7 9" type="primary">moaC</name>
    <name evidence="9" type="ORF">KAK06_23850</name>
</gene>
<dbReference type="InterPro" id="IPR036522">
    <property type="entry name" value="MoaC_sf"/>
</dbReference>
<dbReference type="EC" id="4.6.1.17" evidence="3 7"/>
<evidence type="ECO:0000259" key="8">
    <source>
        <dbReference type="Pfam" id="PF01967"/>
    </source>
</evidence>
<dbReference type="Gene3D" id="3.30.70.640">
    <property type="entry name" value="Molybdopterin cofactor biosynthesis C (MoaC) domain"/>
    <property type="match status" value="1"/>
</dbReference>
<dbReference type="NCBIfam" id="TIGR00581">
    <property type="entry name" value="moaC"/>
    <property type="match status" value="1"/>
</dbReference>
<name>A0A941BM29_9BURK</name>
<dbReference type="CDD" id="cd01420">
    <property type="entry name" value="MoaC_PE"/>
    <property type="match status" value="1"/>
</dbReference>
<evidence type="ECO:0000256" key="4">
    <source>
        <dbReference type="ARBA" id="ARBA00023150"/>
    </source>
</evidence>
<dbReference type="Pfam" id="PF01967">
    <property type="entry name" value="MoaC"/>
    <property type="match status" value="1"/>
</dbReference>
<dbReference type="Proteomes" id="UP000678374">
    <property type="component" value="Unassembled WGS sequence"/>
</dbReference>
<protein>
    <recommendedName>
        <fullName evidence="3 7">Cyclic pyranopterin monophosphate synthase</fullName>
        <ecNumber evidence="3 7">4.6.1.17</ecNumber>
    </recommendedName>
    <alternativeName>
        <fullName evidence="7">Molybdenum cofactor biosynthesis protein C</fullName>
    </alternativeName>
</protein>